<comment type="similarity">
    <text evidence="1">Belongs to the TRAFAC class myosin-kinesin ATPase superfamily. Kinesin family.</text>
</comment>
<dbReference type="InterPro" id="IPR001752">
    <property type="entry name" value="Kinesin_motor_dom"/>
</dbReference>
<dbReference type="OrthoDB" id="3176171at2759"/>
<protein>
    <recommendedName>
        <fullName evidence="2">Kinesin motor domain-containing protein</fullName>
    </recommendedName>
</protein>
<evidence type="ECO:0000313" key="3">
    <source>
        <dbReference type="EMBL" id="EGT33895.1"/>
    </source>
</evidence>
<dbReference type="GO" id="GO:0003777">
    <property type="term" value="F:microtubule motor activity"/>
    <property type="evidence" value="ECO:0007669"/>
    <property type="project" value="InterPro"/>
</dbReference>
<name>G0NM41_CAEBE</name>
<dbReference type="PROSITE" id="PS50067">
    <property type="entry name" value="KINESIN_MOTOR_2"/>
    <property type="match status" value="1"/>
</dbReference>
<evidence type="ECO:0000256" key="1">
    <source>
        <dbReference type="PROSITE-ProRule" id="PRU00283"/>
    </source>
</evidence>
<dbReference type="InParanoid" id="G0NM41"/>
<dbReference type="HOGENOM" id="CLU_3392676_0_0_1"/>
<keyword evidence="4" id="KW-1185">Reference proteome</keyword>
<comment type="caution">
    <text evidence="1">Lacks conserved residue(s) required for the propagation of feature annotation.</text>
</comment>
<dbReference type="AlphaFoldDB" id="G0NM41"/>
<organism evidence="4">
    <name type="scientific">Caenorhabditis brenneri</name>
    <name type="common">Nematode worm</name>
    <dbReference type="NCBI Taxonomy" id="135651"/>
    <lineage>
        <taxon>Eukaryota</taxon>
        <taxon>Metazoa</taxon>
        <taxon>Ecdysozoa</taxon>
        <taxon>Nematoda</taxon>
        <taxon>Chromadorea</taxon>
        <taxon>Rhabditida</taxon>
        <taxon>Rhabditina</taxon>
        <taxon>Rhabditomorpha</taxon>
        <taxon>Rhabditoidea</taxon>
        <taxon>Rhabditidae</taxon>
        <taxon>Peloderinae</taxon>
        <taxon>Caenorhabditis</taxon>
    </lineage>
</organism>
<evidence type="ECO:0000259" key="2">
    <source>
        <dbReference type="PROSITE" id="PS50067"/>
    </source>
</evidence>
<proteinExistence type="inferred from homology"/>
<accession>G0NM41</accession>
<sequence>MAESVRVAVRCRPFNQREKDLNTQVSASRMGS</sequence>
<gene>
    <name evidence="3" type="ORF">CAEBREN_31472</name>
</gene>
<dbReference type="GO" id="GO:0008017">
    <property type="term" value="F:microtubule binding"/>
    <property type="evidence" value="ECO:0007669"/>
    <property type="project" value="InterPro"/>
</dbReference>
<dbReference type="Proteomes" id="UP000008068">
    <property type="component" value="Unassembled WGS sequence"/>
</dbReference>
<dbReference type="EMBL" id="GL379908">
    <property type="protein sequence ID" value="EGT33895.1"/>
    <property type="molecule type" value="Genomic_DNA"/>
</dbReference>
<reference evidence="4" key="1">
    <citation type="submission" date="2011-07" db="EMBL/GenBank/DDBJ databases">
        <authorList>
            <consortium name="Caenorhabditis brenneri Sequencing and Analysis Consortium"/>
            <person name="Wilson R.K."/>
        </authorList>
    </citation>
    <scope>NUCLEOTIDE SEQUENCE [LARGE SCALE GENOMIC DNA]</scope>
    <source>
        <strain evidence="4">PB2801</strain>
    </source>
</reference>
<dbReference type="GO" id="GO:0005524">
    <property type="term" value="F:ATP binding"/>
    <property type="evidence" value="ECO:0007669"/>
    <property type="project" value="InterPro"/>
</dbReference>
<dbReference type="STRING" id="135651.G0NM41"/>
<evidence type="ECO:0000313" key="4">
    <source>
        <dbReference type="Proteomes" id="UP000008068"/>
    </source>
</evidence>
<feature type="domain" description="Kinesin motor" evidence="2">
    <location>
        <begin position="4"/>
        <end position="32"/>
    </location>
</feature>
<dbReference type="GO" id="GO:0007018">
    <property type="term" value="P:microtubule-based movement"/>
    <property type="evidence" value="ECO:0007669"/>
    <property type="project" value="InterPro"/>
</dbReference>